<dbReference type="SUPFAM" id="SSF52518">
    <property type="entry name" value="Thiamin diphosphate-binding fold (THDP-binding)"/>
    <property type="match status" value="1"/>
</dbReference>
<dbReference type="Gene3D" id="3.40.50.150">
    <property type="entry name" value="Vaccinia Virus protein VP39"/>
    <property type="match status" value="1"/>
</dbReference>
<dbReference type="CDD" id="cd02440">
    <property type="entry name" value="AdoMet_MTases"/>
    <property type="match status" value="1"/>
</dbReference>
<evidence type="ECO:0000256" key="6">
    <source>
        <dbReference type="ARBA" id="ARBA00013150"/>
    </source>
</evidence>
<comment type="caution">
    <text evidence="14">The sequence shown here is derived from an EMBL/GenBank/DDBJ whole genome shotgun (WGS) entry which is preliminary data.</text>
</comment>
<evidence type="ECO:0000256" key="7">
    <source>
        <dbReference type="ARBA" id="ARBA00022679"/>
    </source>
</evidence>
<dbReference type="Gene3D" id="3.40.50.920">
    <property type="match status" value="1"/>
</dbReference>
<keyword evidence="10" id="KW-0784">Thiamine biosynthesis</keyword>
<accession>A0A1G2EP82</accession>
<dbReference type="GO" id="GO:0008661">
    <property type="term" value="F:1-deoxy-D-xylulose-5-phosphate synthase activity"/>
    <property type="evidence" value="ECO:0007669"/>
    <property type="project" value="UniProtKB-EC"/>
</dbReference>
<comment type="cofactor">
    <cofactor evidence="1">
        <name>Mg(2+)</name>
        <dbReference type="ChEBI" id="CHEBI:18420"/>
    </cofactor>
</comment>
<sequence length="598" mass="68291">MDIRDAFFEEVYQIAKNNKNVVFITADADAFSLEKYKRDFPSRFVNAGVAEQNMVSLATGLALSGKKVFIYCLIPFIAMRCYENIKSNICSMKLPVVIVGAGAGLSFEFDGPTHHAVSDIAVMRTLPEIAIFNPSDAYSAKFSAQASYMAEGPTYVRLDKGFGGEIYKEGEDLSSGLKIIRKLEKTNIISTGFMTHEALKTSGMGVVDLLRINPLNEKKILEIIDSSDQIITMEENCKTGGIGSVLSEIMADNSRNISFNKVALEDRQIFETGTRAWLRIKLKISSKNAKPFDKELSVEDFKKSFGAEELSPSAVKIIEETDFRYRIIEGEEKDELVKHILFKIENDTQIIGAPERTGQWEKGWNENLESFKNSQDLSSITPKFIRPNQAIRLNQQYIMPADHNFENDYFSVFRAWLFEKYLKNYDNIYDFGTGSGYNIVPMAKMFPEKHLYGMDFVPSSPELINRLAKAYGWKMEGILFNMRKPDYSLRIKPGSCVFTSGTLEQVASDFEPFLEYLLKQPFDLCINIEPTVEVYDENNLVDYLAVKFHRKRGYTEGYLPRLRELESRGKIEILKVKRLFFGSLFMEGFTYMVWKKKN</sequence>
<organism evidence="14 15">
    <name type="scientific">Candidatus Nealsonbacteria bacterium RIFOXYB1_FULL_40_15</name>
    <dbReference type="NCBI Taxonomy" id="1801677"/>
    <lineage>
        <taxon>Bacteria</taxon>
        <taxon>Candidatus Nealsoniibacteriota</taxon>
    </lineage>
</organism>
<gene>
    <name evidence="14" type="ORF">A2365_00575</name>
</gene>
<keyword evidence="12" id="KW-0414">Isoprene biosynthesis</keyword>
<dbReference type="CDD" id="cd07033">
    <property type="entry name" value="TPP_PYR_DXS_TK_like"/>
    <property type="match status" value="1"/>
</dbReference>
<dbReference type="EC" id="2.2.1.7" evidence="6"/>
<evidence type="ECO:0000313" key="15">
    <source>
        <dbReference type="Proteomes" id="UP000177740"/>
    </source>
</evidence>
<dbReference type="FunFam" id="3.40.50.970:FF:000129">
    <property type="entry name" value="Transketolase"/>
    <property type="match status" value="1"/>
</dbReference>
<reference evidence="14 15" key="1">
    <citation type="journal article" date="2016" name="Nat. Commun.">
        <title>Thousands of microbial genomes shed light on interconnected biogeochemical processes in an aquifer system.</title>
        <authorList>
            <person name="Anantharaman K."/>
            <person name="Brown C.T."/>
            <person name="Hug L.A."/>
            <person name="Sharon I."/>
            <person name="Castelle C.J."/>
            <person name="Probst A.J."/>
            <person name="Thomas B.C."/>
            <person name="Singh A."/>
            <person name="Wilkins M.J."/>
            <person name="Karaoz U."/>
            <person name="Brodie E.L."/>
            <person name="Williams K.H."/>
            <person name="Hubbard S.S."/>
            <person name="Banfield J.F."/>
        </authorList>
    </citation>
    <scope>NUCLEOTIDE SEQUENCE [LARGE SCALE GENOMIC DNA]</scope>
</reference>
<evidence type="ECO:0000256" key="5">
    <source>
        <dbReference type="ARBA" id="ARBA00011738"/>
    </source>
</evidence>
<dbReference type="Gene3D" id="3.40.50.970">
    <property type="match status" value="1"/>
</dbReference>
<evidence type="ECO:0000256" key="3">
    <source>
        <dbReference type="ARBA" id="ARBA00004980"/>
    </source>
</evidence>
<evidence type="ECO:0000256" key="10">
    <source>
        <dbReference type="ARBA" id="ARBA00022977"/>
    </source>
</evidence>
<evidence type="ECO:0000256" key="4">
    <source>
        <dbReference type="ARBA" id="ARBA00011081"/>
    </source>
</evidence>
<proteinExistence type="inferred from homology"/>
<comment type="subunit">
    <text evidence="5">Homodimer.</text>
</comment>
<dbReference type="Proteomes" id="UP000177740">
    <property type="component" value="Unassembled WGS sequence"/>
</dbReference>
<evidence type="ECO:0000259" key="13">
    <source>
        <dbReference type="SMART" id="SM00861"/>
    </source>
</evidence>
<keyword evidence="7" id="KW-0808">Transferase</keyword>
<name>A0A1G2EP82_9BACT</name>
<dbReference type="Pfam" id="PF02780">
    <property type="entry name" value="Transketolase_C"/>
    <property type="match status" value="1"/>
</dbReference>
<dbReference type="EMBL" id="MHMM01000010">
    <property type="protein sequence ID" value="OGZ27150.1"/>
    <property type="molecule type" value="Genomic_DNA"/>
</dbReference>
<keyword evidence="8" id="KW-0479">Metal-binding</keyword>
<evidence type="ECO:0000256" key="9">
    <source>
        <dbReference type="ARBA" id="ARBA00022842"/>
    </source>
</evidence>
<dbReference type="GO" id="GO:0046872">
    <property type="term" value="F:metal ion binding"/>
    <property type="evidence" value="ECO:0007669"/>
    <property type="project" value="UniProtKB-KW"/>
</dbReference>
<dbReference type="InterPro" id="IPR033248">
    <property type="entry name" value="Transketolase_C"/>
</dbReference>
<dbReference type="AlphaFoldDB" id="A0A1G2EP82"/>
<dbReference type="GO" id="GO:0009228">
    <property type="term" value="P:thiamine biosynthetic process"/>
    <property type="evidence" value="ECO:0007669"/>
    <property type="project" value="UniProtKB-KW"/>
</dbReference>
<evidence type="ECO:0000256" key="8">
    <source>
        <dbReference type="ARBA" id="ARBA00022723"/>
    </source>
</evidence>
<dbReference type="PANTHER" id="PTHR43322:SF5">
    <property type="entry name" value="1-DEOXY-D-XYLULOSE-5-PHOSPHATE SYNTHASE, CHLOROPLASTIC"/>
    <property type="match status" value="1"/>
</dbReference>
<evidence type="ECO:0000256" key="1">
    <source>
        <dbReference type="ARBA" id="ARBA00001946"/>
    </source>
</evidence>
<evidence type="ECO:0000256" key="2">
    <source>
        <dbReference type="ARBA" id="ARBA00001964"/>
    </source>
</evidence>
<dbReference type="InterPro" id="IPR005475">
    <property type="entry name" value="Transketolase-like_Pyr-bd"/>
</dbReference>
<comment type="similarity">
    <text evidence="4">Belongs to the transketolase family. DXPS subfamily.</text>
</comment>
<evidence type="ECO:0000313" key="14">
    <source>
        <dbReference type="EMBL" id="OGZ27150.1"/>
    </source>
</evidence>
<dbReference type="InterPro" id="IPR029061">
    <property type="entry name" value="THDP-binding"/>
</dbReference>
<dbReference type="SUPFAM" id="SSF53335">
    <property type="entry name" value="S-adenosyl-L-methionine-dependent methyltransferases"/>
    <property type="match status" value="1"/>
</dbReference>
<dbReference type="GO" id="GO:0016114">
    <property type="term" value="P:terpenoid biosynthetic process"/>
    <property type="evidence" value="ECO:0007669"/>
    <property type="project" value="InterPro"/>
</dbReference>
<keyword evidence="9" id="KW-0460">Magnesium</keyword>
<dbReference type="SMART" id="SM00861">
    <property type="entry name" value="Transket_pyr"/>
    <property type="match status" value="1"/>
</dbReference>
<protein>
    <recommendedName>
        <fullName evidence="6">1-deoxy-D-xylulose-5-phosphate synthase</fullName>
        <ecNumber evidence="6">2.2.1.7</ecNumber>
    </recommendedName>
</protein>
<dbReference type="PANTHER" id="PTHR43322">
    <property type="entry name" value="1-D-DEOXYXYLULOSE 5-PHOSPHATE SYNTHASE-RELATED"/>
    <property type="match status" value="1"/>
</dbReference>
<comment type="cofactor">
    <cofactor evidence="2">
        <name>thiamine diphosphate</name>
        <dbReference type="ChEBI" id="CHEBI:58937"/>
    </cofactor>
</comment>
<dbReference type="STRING" id="1801677.A2365_00575"/>
<feature type="domain" description="Transketolase-like pyrimidine-binding" evidence="13">
    <location>
        <begin position="1"/>
        <end position="166"/>
    </location>
</feature>
<keyword evidence="11" id="KW-0786">Thiamine pyrophosphate</keyword>
<dbReference type="SUPFAM" id="SSF52922">
    <property type="entry name" value="TK C-terminal domain-like"/>
    <property type="match status" value="1"/>
</dbReference>
<comment type="pathway">
    <text evidence="3">Metabolic intermediate biosynthesis; 1-deoxy-D-xylulose 5-phosphate biosynthesis; 1-deoxy-D-xylulose 5-phosphate from D-glyceraldehyde 3-phosphate and pyruvate: step 1/1.</text>
</comment>
<dbReference type="InterPro" id="IPR029063">
    <property type="entry name" value="SAM-dependent_MTases_sf"/>
</dbReference>
<dbReference type="InterPro" id="IPR005477">
    <property type="entry name" value="Dxylulose-5-P_synthase"/>
</dbReference>
<evidence type="ECO:0000256" key="11">
    <source>
        <dbReference type="ARBA" id="ARBA00023052"/>
    </source>
</evidence>
<dbReference type="InterPro" id="IPR009014">
    <property type="entry name" value="Transketo_C/PFOR_II"/>
</dbReference>
<dbReference type="Pfam" id="PF02779">
    <property type="entry name" value="Transket_pyr"/>
    <property type="match status" value="1"/>
</dbReference>
<evidence type="ECO:0000256" key="12">
    <source>
        <dbReference type="ARBA" id="ARBA00023229"/>
    </source>
</evidence>